<accession>E2AQ97</accession>
<protein>
    <submittedName>
        <fullName evidence="2">Uncharacterized protein</fullName>
    </submittedName>
</protein>
<feature type="region of interest" description="Disordered" evidence="1">
    <location>
        <begin position="93"/>
        <end position="159"/>
    </location>
</feature>
<proteinExistence type="predicted"/>
<dbReference type="EMBL" id="GL441701">
    <property type="protein sequence ID" value="EFN64431.1"/>
    <property type="molecule type" value="Genomic_DNA"/>
</dbReference>
<evidence type="ECO:0000313" key="2">
    <source>
        <dbReference type="EMBL" id="EFN64431.1"/>
    </source>
</evidence>
<gene>
    <name evidence="2" type="ORF">EAG_00861</name>
</gene>
<evidence type="ECO:0000313" key="3">
    <source>
        <dbReference type="Proteomes" id="UP000000311"/>
    </source>
</evidence>
<dbReference type="Proteomes" id="UP000000311">
    <property type="component" value="Unassembled WGS sequence"/>
</dbReference>
<feature type="region of interest" description="Disordered" evidence="1">
    <location>
        <begin position="1"/>
        <end position="72"/>
    </location>
</feature>
<sequence>MGKPIAGRDEKIKASRRAGRGVRRPGTDEGSSETTGGRKPAAAGPCSQPCDDPPSTFSTPAAERSPPFPASSSSHRYVVFSVCLSSAAITTPALPTRVQQQQQRRRRQHHGPGYPLSTSHKSPGPPFTHRGVSCASSRDSGNGISAAVRIGRQSGRLRDARPMRRAHLCPITRLSYGGRQLSDGKTPALPFLVDRSVDPFREEFTAIAAYLFRLFALQSTMLKMEDASVTCCSGHCFLCGHRPFSDVTDADYMNEHAPPPAPYYPYPALHKEHPTTLAGALACLAGRPMLFSSAPLLSPPDKAGAE</sequence>
<evidence type="ECO:0000256" key="1">
    <source>
        <dbReference type="SAM" id="MobiDB-lite"/>
    </source>
</evidence>
<name>E2AQ97_CAMFO</name>
<dbReference type="AlphaFoldDB" id="E2AQ97"/>
<dbReference type="InParanoid" id="E2AQ97"/>
<feature type="compositionally biased region" description="Polar residues" evidence="1">
    <location>
        <begin position="134"/>
        <end position="143"/>
    </location>
</feature>
<feature type="compositionally biased region" description="Low complexity" evidence="1">
    <location>
        <begin position="28"/>
        <end position="37"/>
    </location>
</feature>
<feature type="compositionally biased region" description="Basic residues" evidence="1">
    <location>
        <begin position="14"/>
        <end position="23"/>
    </location>
</feature>
<feature type="compositionally biased region" description="Basic and acidic residues" evidence="1">
    <location>
        <begin position="1"/>
        <end position="13"/>
    </location>
</feature>
<reference evidence="2 3" key="1">
    <citation type="journal article" date="2010" name="Science">
        <title>Genomic comparison of the ants Camponotus floridanus and Harpegnathos saltator.</title>
        <authorList>
            <person name="Bonasio R."/>
            <person name="Zhang G."/>
            <person name="Ye C."/>
            <person name="Mutti N.S."/>
            <person name="Fang X."/>
            <person name="Qin N."/>
            <person name="Donahue G."/>
            <person name="Yang P."/>
            <person name="Li Q."/>
            <person name="Li C."/>
            <person name="Zhang P."/>
            <person name="Huang Z."/>
            <person name="Berger S.L."/>
            <person name="Reinberg D."/>
            <person name="Wang J."/>
            <person name="Liebig J."/>
        </authorList>
    </citation>
    <scope>NUCLEOTIDE SEQUENCE [LARGE SCALE GENOMIC DNA]</scope>
    <source>
        <strain evidence="3">C129</strain>
    </source>
</reference>
<organism evidence="3">
    <name type="scientific">Camponotus floridanus</name>
    <name type="common">Florida carpenter ant</name>
    <dbReference type="NCBI Taxonomy" id="104421"/>
    <lineage>
        <taxon>Eukaryota</taxon>
        <taxon>Metazoa</taxon>
        <taxon>Ecdysozoa</taxon>
        <taxon>Arthropoda</taxon>
        <taxon>Hexapoda</taxon>
        <taxon>Insecta</taxon>
        <taxon>Pterygota</taxon>
        <taxon>Neoptera</taxon>
        <taxon>Endopterygota</taxon>
        <taxon>Hymenoptera</taxon>
        <taxon>Apocrita</taxon>
        <taxon>Aculeata</taxon>
        <taxon>Formicoidea</taxon>
        <taxon>Formicidae</taxon>
        <taxon>Formicinae</taxon>
        <taxon>Camponotus</taxon>
    </lineage>
</organism>
<keyword evidence="3" id="KW-1185">Reference proteome</keyword>